<gene>
    <name evidence="2" type="ORF">HT657_07930</name>
    <name evidence="3" type="ORF">HT672_05555</name>
</gene>
<comment type="caution">
    <text evidence="3">The sequence shown here is derived from an EMBL/GenBank/DDBJ whole genome shotgun (WGS) entry which is preliminary data.</text>
</comment>
<dbReference type="RefSeq" id="WP_198303096.1">
    <property type="nucleotide sequence ID" value="NZ_JABULY010000005.1"/>
</dbReference>
<name>A0A949T5K4_9PAST</name>
<keyword evidence="1" id="KW-0472">Membrane</keyword>
<organism evidence="3 4">
    <name type="scientific">Ursidibacter maritimus</name>
    <dbReference type="NCBI Taxonomy" id="1331689"/>
    <lineage>
        <taxon>Bacteria</taxon>
        <taxon>Pseudomonadati</taxon>
        <taxon>Pseudomonadota</taxon>
        <taxon>Gammaproteobacteria</taxon>
        <taxon>Pasteurellales</taxon>
        <taxon>Pasteurellaceae</taxon>
        <taxon>Ursidibacter</taxon>
    </lineage>
</organism>
<dbReference type="EMBL" id="JABUMC010000010">
    <property type="protein sequence ID" value="MBV6546752.1"/>
    <property type="molecule type" value="Genomic_DNA"/>
</dbReference>
<keyword evidence="1" id="KW-1133">Transmembrane helix</keyword>
<proteinExistence type="predicted"/>
<dbReference type="Proteomes" id="UP000732858">
    <property type="component" value="Unassembled WGS sequence"/>
</dbReference>
<dbReference type="GeneID" id="65548990"/>
<dbReference type="AlphaFoldDB" id="A0A949T5K4"/>
<dbReference type="Proteomes" id="UP001196379">
    <property type="component" value="Unassembled WGS sequence"/>
</dbReference>
<evidence type="ECO:0000313" key="5">
    <source>
        <dbReference type="Proteomes" id="UP001196379"/>
    </source>
</evidence>
<evidence type="ECO:0000313" key="4">
    <source>
        <dbReference type="Proteomes" id="UP000732858"/>
    </source>
</evidence>
<keyword evidence="1" id="KW-0812">Transmembrane</keyword>
<sequence>MKIITTKAELENAIKNKEIHFIVKGELAEKIQKGRKINTLSKWSLGILSAAIAGIVVAPATGGITGGLGVATAGAVATLTGLEIAVIIAVVFVGIGLIMAIYKDYDVKFKINPQNGELEGEFNRKINNSK</sequence>
<evidence type="ECO:0000313" key="2">
    <source>
        <dbReference type="EMBL" id="MBV6532056.1"/>
    </source>
</evidence>
<feature type="transmembrane region" description="Helical" evidence="1">
    <location>
        <begin position="43"/>
        <end position="64"/>
    </location>
</feature>
<evidence type="ECO:0000256" key="1">
    <source>
        <dbReference type="SAM" id="Phobius"/>
    </source>
</evidence>
<accession>A0A949T5K4</accession>
<evidence type="ECO:0000313" key="3">
    <source>
        <dbReference type="EMBL" id="MBV6546752.1"/>
    </source>
</evidence>
<protein>
    <submittedName>
        <fullName evidence="3">Uncharacterized protein</fullName>
    </submittedName>
</protein>
<feature type="transmembrane region" description="Helical" evidence="1">
    <location>
        <begin position="84"/>
        <end position="102"/>
    </location>
</feature>
<reference evidence="3 5" key="1">
    <citation type="journal article" date="2021" name="Mol. Ecol.">
        <title>Polar bear-adapted Ursidibacter maritimus are remarkably conserved after generations in captivity.</title>
        <authorList>
            <person name="Espinosa-Gongora C."/>
            <person name="Hansen M.J."/>
            <person name="Bertelsen M.F."/>
            <person name="Bojesen A.M."/>
        </authorList>
    </citation>
    <scope>NUCLEOTIDE SEQUENCE</scope>
    <source>
        <strain evidence="3">Pb43105x</strain>
        <strain evidence="2 5">Pb43106</strain>
    </source>
</reference>
<keyword evidence="5" id="KW-1185">Reference proteome</keyword>
<dbReference type="EMBL" id="JABULY010000005">
    <property type="protein sequence ID" value="MBV6532056.1"/>
    <property type="molecule type" value="Genomic_DNA"/>
</dbReference>